<gene>
    <name evidence="2" type="ORF">Tco_1003837</name>
</gene>
<sequence>MWHNVANIPSFVPRAIYVPAGSRNPPASISAGRVVPAGSRNPPASVLLVVLFLLVVGIDQHLFLLDNPHKNKDLGIIDSGCSRSMAGNKEKLDDFVKIIGGTITFGGGDGKINGKGTIRPIGDHLKPFGCLVTILNTSDSLGKI</sequence>
<name>A0ABQ5FBB7_9ASTR</name>
<accession>A0ABQ5FBB7</accession>
<comment type="caution">
    <text evidence="2">The sequence shown here is derived from an EMBL/GenBank/DDBJ whole genome shotgun (WGS) entry which is preliminary data.</text>
</comment>
<feature type="transmembrane region" description="Helical" evidence="1">
    <location>
        <begin position="44"/>
        <end position="65"/>
    </location>
</feature>
<evidence type="ECO:0000313" key="2">
    <source>
        <dbReference type="EMBL" id="GJT60304.1"/>
    </source>
</evidence>
<dbReference type="EMBL" id="BQNB010017187">
    <property type="protein sequence ID" value="GJT60304.1"/>
    <property type="molecule type" value="Genomic_DNA"/>
</dbReference>
<keyword evidence="1" id="KW-0472">Membrane</keyword>
<protein>
    <submittedName>
        <fullName evidence="2">Uncharacterized protein</fullName>
    </submittedName>
</protein>
<keyword evidence="1" id="KW-0812">Transmembrane</keyword>
<dbReference type="Proteomes" id="UP001151760">
    <property type="component" value="Unassembled WGS sequence"/>
</dbReference>
<evidence type="ECO:0000256" key="1">
    <source>
        <dbReference type="SAM" id="Phobius"/>
    </source>
</evidence>
<keyword evidence="3" id="KW-1185">Reference proteome</keyword>
<evidence type="ECO:0000313" key="3">
    <source>
        <dbReference type="Proteomes" id="UP001151760"/>
    </source>
</evidence>
<reference evidence="2" key="2">
    <citation type="submission" date="2022-01" db="EMBL/GenBank/DDBJ databases">
        <authorList>
            <person name="Yamashiro T."/>
            <person name="Shiraishi A."/>
            <person name="Satake H."/>
            <person name="Nakayama K."/>
        </authorList>
    </citation>
    <scope>NUCLEOTIDE SEQUENCE</scope>
</reference>
<proteinExistence type="predicted"/>
<organism evidence="2 3">
    <name type="scientific">Tanacetum coccineum</name>
    <dbReference type="NCBI Taxonomy" id="301880"/>
    <lineage>
        <taxon>Eukaryota</taxon>
        <taxon>Viridiplantae</taxon>
        <taxon>Streptophyta</taxon>
        <taxon>Embryophyta</taxon>
        <taxon>Tracheophyta</taxon>
        <taxon>Spermatophyta</taxon>
        <taxon>Magnoliopsida</taxon>
        <taxon>eudicotyledons</taxon>
        <taxon>Gunneridae</taxon>
        <taxon>Pentapetalae</taxon>
        <taxon>asterids</taxon>
        <taxon>campanulids</taxon>
        <taxon>Asterales</taxon>
        <taxon>Asteraceae</taxon>
        <taxon>Asteroideae</taxon>
        <taxon>Anthemideae</taxon>
        <taxon>Anthemidinae</taxon>
        <taxon>Tanacetum</taxon>
    </lineage>
</organism>
<reference evidence="2" key="1">
    <citation type="journal article" date="2022" name="Int. J. Mol. Sci.">
        <title>Draft Genome of Tanacetum Coccineum: Genomic Comparison of Closely Related Tanacetum-Family Plants.</title>
        <authorList>
            <person name="Yamashiro T."/>
            <person name="Shiraishi A."/>
            <person name="Nakayama K."/>
            <person name="Satake H."/>
        </authorList>
    </citation>
    <scope>NUCLEOTIDE SEQUENCE</scope>
</reference>
<keyword evidence="1" id="KW-1133">Transmembrane helix</keyword>